<name>A0A1E5D0U6_9VIBR</name>
<keyword evidence="3" id="KW-1185">Reference proteome</keyword>
<comment type="caution">
    <text evidence="2">The sequence shown here is derived from an EMBL/GenBank/DDBJ whole genome shotgun (WGS) entry which is preliminary data.</text>
</comment>
<organism evidence="2 3">
    <name type="scientific">Vibrio genomosp. F6 str. FF-238</name>
    <dbReference type="NCBI Taxonomy" id="1191298"/>
    <lineage>
        <taxon>Bacteria</taxon>
        <taxon>Pseudomonadati</taxon>
        <taxon>Pseudomonadota</taxon>
        <taxon>Gammaproteobacteria</taxon>
        <taxon>Vibrionales</taxon>
        <taxon>Vibrionaceae</taxon>
        <taxon>Vibrio</taxon>
    </lineage>
</organism>
<dbReference type="PANTHER" id="PTHR34846:SF10">
    <property type="entry name" value="CYTOPLASMIC PROTEIN"/>
    <property type="match status" value="1"/>
</dbReference>
<dbReference type="InterPro" id="IPR003779">
    <property type="entry name" value="CMD-like"/>
</dbReference>
<dbReference type="AlphaFoldDB" id="A0A1E5D0U6"/>
<reference evidence="2 3" key="1">
    <citation type="journal article" date="2012" name="Science">
        <title>Ecological populations of bacteria act as socially cohesive units of antibiotic production and resistance.</title>
        <authorList>
            <person name="Cordero O.X."/>
            <person name="Wildschutte H."/>
            <person name="Kirkup B."/>
            <person name="Proehl S."/>
            <person name="Ngo L."/>
            <person name="Hussain F."/>
            <person name="Le Roux F."/>
            <person name="Mincer T."/>
            <person name="Polz M.F."/>
        </authorList>
    </citation>
    <scope>NUCLEOTIDE SEQUENCE [LARGE SCALE GENOMIC DNA]</scope>
    <source>
        <strain evidence="2 3">FF-238</strain>
    </source>
</reference>
<dbReference type="InterPro" id="IPR029032">
    <property type="entry name" value="AhpD-like"/>
</dbReference>
<evidence type="ECO:0000259" key="1">
    <source>
        <dbReference type="Pfam" id="PF02627"/>
    </source>
</evidence>
<dbReference type="PANTHER" id="PTHR34846">
    <property type="entry name" value="4-CARBOXYMUCONOLACTONE DECARBOXYLASE FAMILY PROTEIN (AFU_ORTHOLOGUE AFUA_6G11590)"/>
    <property type="match status" value="1"/>
</dbReference>
<evidence type="ECO:0000313" key="3">
    <source>
        <dbReference type="Proteomes" id="UP000094165"/>
    </source>
</evidence>
<dbReference type="EMBL" id="AJYW02000097">
    <property type="protein sequence ID" value="OEE76987.1"/>
    <property type="molecule type" value="Genomic_DNA"/>
</dbReference>
<dbReference type="Proteomes" id="UP000094165">
    <property type="component" value="Unassembled WGS sequence"/>
</dbReference>
<dbReference type="Pfam" id="PF02627">
    <property type="entry name" value="CMD"/>
    <property type="match status" value="1"/>
</dbReference>
<dbReference type="InterPro" id="IPR004675">
    <property type="entry name" value="AhpD_core"/>
</dbReference>
<accession>A0A1E5D0U6</accession>
<gene>
    <name evidence="2" type="ORF">A130_14900</name>
</gene>
<dbReference type="GO" id="GO:0051920">
    <property type="term" value="F:peroxiredoxin activity"/>
    <property type="evidence" value="ECO:0007669"/>
    <property type="project" value="InterPro"/>
</dbReference>
<protein>
    <recommendedName>
        <fullName evidence="1">Carboxymuconolactone decarboxylase-like domain-containing protein</fullName>
    </recommendedName>
</protein>
<dbReference type="Gene3D" id="1.20.1290.10">
    <property type="entry name" value="AhpD-like"/>
    <property type="match status" value="1"/>
</dbReference>
<proteinExistence type="predicted"/>
<dbReference type="NCBIfam" id="TIGR00778">
    <property type="entry name" value="ahpD_dom"/>
    <property type="match status" value="1"/>
</dbReference>
<feature type="domain" description="Carboxymuconolactone decarboxylase-like" evidence="1">
    <location>
        <begin position="13"/>
        <end position="93"/>
    </location>
</feature>
<sequence length="143" mass="15705">MTRINLAEIQPTALTAMLGLEGYVSGTDLPAEFKEMIKLRASMINKCAYCIQMHTAQALELGMSQQQLFALAAWEESPLFNDTERAILALTDEMTRVADQGVSDSTYQAALAALGEDSLAKAMMQVITINAWNRFALATQMTH</sequence>
<evidence type="ECO:0000313" key="2">
    <source>
        <dbReference type="EMBL" id="OEE76987.1"/>
    </source>
</evidence>
<dbReference type="SUPFAM" id="SSF69118">
    <property type="entry name" value="AhpD-like"/>
    <property type="match status" value="1"/>
</dbReference>